<dbReference type="CDD" id="cd02619">
    <property type="entry name" value="Peptidase_C1"/>
    <property type="match status" value="1"/>
</dbReference>
<evidence type="ECO:0000256" key="1">
    <source>
        <dbReference type="SAM" id="SignalP"/>
    </source>
</evidence>
<keyword evidence="4" id="KW-1185">Reference proteome</keyword>
<accession>A0ABT0HLZ2</accession>
<evidence type="ECO:0000313" key="4">
    <source>
        <dbReference type="Proteomes" id="UP001202180"/>
    </source>
</evidence>
<comment type="caution">
    <text evidence="3">The sequence shown here is derived from an EMBL/GenBank/DDBJ whole genome shotgun (WGS) entry which is preliminary data.</text>
</comment>
<dbReference type="InterPro" id="IPR000668">
    <property type="entry name" value="Peptidase_C1A_C"/>
</dbReference>
<dbReference type="Pfam" id="PF00112">
    <property type="entry name" value="Peptidase_C1"/>
    <property type="match status" value="1"/>
</dbReference>
<feature type="domain" description="Peptidase C1A papain C-terminal" evidence="2">
    <location>
        <begin position="63"/>
        <end position="282"/>
    </location>
</feature>
<dbReference type="Pfam" id="PF14326">
    <property type="entry name" value="DUF4384"/>
    <property type="match status" value="1"/>
</dbReference>
<feature type="signal peptide" evidence="1">
    <location>
        <begin position="1"/>
        <end position="27"/>
    </location>
</feature>
<evidence type="ECO:0000313" key="3">
    <source>
        <dbReference type="EMBL" id="MCK8493196.1"/>
    </source>
</evidence>
<reference evidence="3 4" key="1">
    <citation type="submission" date="2022-04" db="EMBL/GenBank/DDBJ databases">
        <title>Spirosoma sp. strain RP8 genome sequencing and assembly.</title>
        <authorList>
            <person name="Jung Y."/>
        </authorList>
    </citation>
    <scope>NUCLEOTIDE SEQUENCE [LARGE SCALE GENOMIC DNA]</scope>
    <source>
        <strain evidence="3 4">RP8</strain>
    </source>
</reference>
<dbReference type="Proteomes" id="UP001202180">
    <property type="component" value="Unassembled WGS sequence"/>
</dbReference>
<protein>
    <submittedName>
        <fullName evidence="3">DUF4384 domain-containing protein</fullName>
    </submittedName>
</protein>
<organism evidence="3 4">
    <name type="scientific">Spirosoma liriopis</name>
    <dbReference type="NCBI Taxonomy" id="2937440"/>
    <lineage>
        <taxon>Bacteria</taxon>
        <taxon>Pseudomonadati</taxon>
        <taxon>Bacteroidota</taxon>
        <taxon>Cytophagia</taxon>
        <taxon>Cytophagales</taxon>
        <taxon>Cytophagaceae</taxon>
        <taxon>Spirosoma</taxon>
    </lineage>
</organism>
<dbReference type="Gene3D" id="3.90.70.10">
    <property type="entry name" value="Cysteine proteinases"/>
    <property type="match status" value="1"/>
</dbReference>
<dbReference type="SUPFAM" id="SSF54001">
    <property type="entry name" value="Cysteine proteinases"/>
    <property type="match status" value="1"/>
</dbReference>
<name>A0ABT0HLZ2_9BACT</name>
<feature type="chain" id="PRO_5045601941" evidence="1">
    <location>
        <begin position="28"/>
        <end position="513"/>
    </location>
</feature>
<dbReference type="InterPro" id="IPR025493">
    <property type="entry name" value="DUF4384"/>
</dbReference>
<keyword evidence="1" id="KW-0732">Signal</keyword>
<sequence length="513" mass="56583">MKPTIVCIRFGLALFLTAGPVILSVQAQDKPVRKYAGGLTLNRSRSLTVMTKAPLATRSFENLPTQVSYEQYCPSVGDQGKQETSVAFATAYYLRTIMEGKEKNITQKPQIDQTRFSPTFVYDKIRDPKDASCQGGGTLEEALNVLKTDGVPRLKTLAYPLCNQAIPPAATKEATQFRIGDFQQLFTDQTDAAQKVLVVKKALAEGNPVVAGIGAPLSFEEARAVWEPAPNEKTNDALYNQAICVIGYDDKQYGGAFRIVNSWNTGWGEKGFCWIPYTYFGKFVLNAFQVYGAEGEAGNRPGTVVLTSANKGNTGSEMGAGDPMRRGSAELKLNNGMAMDVTRQASRDLKVVSDESAPGDIRPYRMLKAYESGTRFKFYLNNSENAYVYALTTRKDGEIEKLFPADELTSPLLGPNTTIAYPSETSSIVMEKHKGNKADYLLILFAKRPLNMDGFIKTLDRKKGPLDKRLADVLGDQLVKQEQIRYRDDQVAFEVKPGATGNVVPLLVELQYK</sequence>
<evidence type="ECO:0000259" key="2">
    <source>
        <dbReference type="SMART" id="SM00645"/>
    </source>
</evidence>
<dbReference type="InterPro" id="IPR038765">
    <property type="entry name" value="Papain-like_cys_pep_sf"/>
</dbReference>
<proteinExistence type="predicted"/>
<dbReference type="SMART" id="SM00645">
    <property type="entry name" value="Pept_C1"/>
    <property type="match status" value="1"/>
</dbReference>
<gene>
    <name evidence="3" type="ORF">M0L20_15115</name>
</gene>
<dbReference type="EMBL" id="JALPRF010000002">
    <property type="protein sequence ID" value="MCK8493196.1"/>
    <property type="molecule type" value="Genomic_DNA"/>
</dbReference>
<dbReference type="RefSeq" id="WP_248477778.1">
    <property type="nucleotide sequence ID" value="NZ_JALPRF010000002.1"/>
</dbReference>